<dbReference type="Pfam" id="PF03358">
    <property type="entry name" value="FMN_red"/>
    <property type="match status" value="1"/>
</dbReference>
<evidence type="ECO:0000313" key="5">
    <source>
        <dbReference type="Proteomes" id="UP000192738"/>
    </source>
</evidence>
<dbReference type="OrthoDB" id="9805976at2"/>
<dbReference type="Gene3D" id="3.40.50.360">
    <property type="match status" value="1"/>
</dbReference>
<proteinExistence type="predicted"/>
<organism evidence="4 5">
    <name type="scientific">Sporomusa malonica</name>
    <dbReference type="NCBI Taxonomy" id="112901"/>
    <lineage>
        <taxon>Bacteria</taxon>
        <taxon>Bacillati</taxon>
        <taxon>Bacillota</taxon>
        <taxon>Negativicutes</taxon>
        <taxon>Selenomonadales</taxon>
        <taxon>Sporomusaceae</taxon>
        <taxon>Sporomusa</taxon>
    </lineage>
</organism>
<dbReference type="GO" id="GO:0016491">
    <property type="term" value="F:oxidoreductase activity"/>
    <property type="evidence" value="ECO:0007669"/>
    <property type="project" value="InterPro"/>
</dbReference>
<dbReference type="EMBL" id="FWXI01000001">
    <property type="protein sequence ID" value="SMC34969.1"/>
    <property type="molecule type" value="Genomic_DNA"/>
</dbReference>
<dbReference type="PANTHER" id="PTHR43278">
    <property type="entry name" value="NAD(P)H-DEPENDENT FMN-CONTAINING OXIDOREDUCTASE YWQN-RELATED"/>
    <property type="match status" value="1"/>
</dbReference>
<keyword evidence="1" id="KW-0285">Flavoprotein</keyword>
<accession>A0A1W1YFR8</accession>
<dbReference type="InterPro" id="IPR051796">
    <property type="entry name" value="ISF_SsuE-like"/>
</dbReference>
<protein>
    <submittedName>
        <fullName evidence="4">NADPH-dependent FMN reductase</fullName>
    </submittedName>
</protein>
<dbReference type="PANTHER" id="PTHR43278:SF2">
    <property type="entry name" value="IRON-SULFUR FLAVOPROTEIN"/>
    <property type="match status" value="1"/>
</dbReference>
<gene>
    <name evidence="4" type="ORF">SAMN04488500_101310</name>
</gene>
<reference evidence="4 5" key="1">
    <citation type="submission" date="2017-04" db="EMBL/GenBank/DDBJ databases">
        <authorList>
            <person name="Afonso C.L."/>
            <person name="Miller P.J."/>
            <person name="Scott M.A."/>
            <person name="Spackman E."/>
            <person name="Goraichik I."/>
            <person name="Dimitrov K.M."/>
            <person name="Suarez D.L."/>
            <person name="Swayne D.E."/>
        </authorList>
    </citation>
    <scope>NUCLEOTIDE SEQUENCE [LARGE SCALE GENOMIC DNA]</scope>
    <source>
        <strain evidence="4 5">DSM 5090</strain>
    </source>
</reference>
<evidence type="ECO:0000313" key="4">
    <source>
        <dbReference type="EMBL" id="SMC34969.1"/>
    </source>
</evidence>
<dbReference type="SUPFAM" id="SSF52218">
    <property type="entry name" value="Flavoproteins"/>
    <property type="match status" value="1"/>
</dbReference>
<feature type="domain" description="NADPH-dependent FMN reductase-like" evidence="3">
    <location>
        <begin position="2"/>
        <end position="131"/>
    </location>
</feature>
<name>A0A1W1YFR8_9FIRM</name>
<evidence type="ECO:0000259" key="3">
    <source>
        <dbReference type="Pfam" id="PF03358"/>
    </source>
</evidence>
<dbReference type="InterPro" id="IPR005025">
    <property type="entry name" value="FMN_Rdtase-like_dom"/>
</dbReference>
<keyword evidence="5" id="KW-1185">Reference proteome</keyword>
<dbReference type="STRING" id="112901.SAMN04488500_101310"/>
<sequence length="191" mass="21164">MTKILALIGSPRANGTNSQVVDEILRGAASCGNVEVHKILLHQLKIVPCQSCNRCFKTGRCHLHDDMELIYERILDMDAFILAAPIYFNGISGQAKLAIDRCQPFWSAKYVMKTDVFAGRKRPGLFIATGGQPLYDGQFIGSLHVAKLLFKMIGVKMIGDLTLPDLDARPLAARPDDLAQAFEFGQKLMRE</sequence>
<keyword evidence="2" id="KW-0288">FMN</keyword>
<evidence type="ECO:0000256" key="2">
    <source>
        <dbReference type="ARBA" id="ARBA00022643"/>
    </source>
</evidence>
<evidence type="ECO:0000256" key="1">
    <source>
        <dbReference type="ARBA" id="ARBA00022630"/>
    </source>
</evidence>
<dbReference type="Proteomes" id="UP000192738">
    <property type="component" value="Unassembled WGS sequence"/>
</dbReference>
<dbReference type="AlphaFoldDB" id="A0A1W1YFR8"/>
<dbReference type="RefSeq" id="WP_084573821.1">
    <property type="nucleotide sequence ID" value="NZ_CP155572.1"/>
</dbReference>
<dbReference type="InterPro" id="IPR029039">
    <property type="entry name" value="Flavoprotein-like_sf"/>
</dbReference>